<feature type="region of interest" description="Disordered" evidence="5">
    <location>
        <begin position="1975"/>
        <end position="1995"/>
    </location>
</feature>
<evidence type="ECO:0000259" key="7">
    <source>
        <dbReference type="PROSITE" id="PS50011"/>
    </source>
</evidence>
<gene>
    <name evidence="8" type="ORF">NAEGRDRAFT_79539</name>
</gene>
<dbReference type="InParanoid" id="D2VDK4"/>
<protein>
    <submittedName>
        <fullName evidence="8">Serine/threonine protein kinase</fullName>
    </submittedName>
</protein>
<dbReference type="InterPro" id="IPR017441">
    <property type="entry name" value="Protein_kinase_ATP_BS"/>
</dbReference>
<proteinExistence type="predicted"/>
<keyword evidence="6" id="KW-0812">Transmembrane</keyword>
<keyword evidence="3 4" id="KW-0067">ATP-binding</keyword>
<evidence type="ECO:0000256" key="2">
    <source>
        <dbReference type="ARBA" id="ARBA00022741"/>
    </source>
</evidence>
<evidence type="ECO:0000256" key="1">
    <source>
        <dbReference type="ARBA" id="ARBA00022527"/>
    </source>
</evidence>
<evidence type="ECO:0000313" key="8">
    <source>
        <dbReference type="EMBL" id="EFC45014.1"/>
    </source>
</evidence>
<dbReference type="InterPro" id="IPR001245">
    <property type="entry name" value="Ser-Thr/Tyr_kinase_cat_dom"/>
</dbReference>
<dbReference type="SUPFAM" id="SSF56112">
    <property type="entry name" value="Protein kinase-like (PK-like)"/>
    <property type="match status" value="1"/>
</dbReference>
<dbReference type="InterPro" id="IPR008271">
    <property type="entry name" value="Ser/Thr_kinase_AS"/>
</dbReference>
<sequence>MSSSSIIRLPLCAILLPNRDLSFQSVQNHRKLFEKKYLSEPPVDVSYNEALEVNSTNDTLSFIHEENQTTHTTTEDNDDNTSNILEDDIDAASEGIFLDNVQSLISIDNDLVLDIILLIIPMRNQGRAYRWFHHVRLGQFLEKIYKIHKTGQSFIFKTESCDETSSINNQSNETSQASLMDEVQLICDMLHTILEDTFVAFQHKHYKFVKKWTEKGIKQNTLPRFLIECYKKKNEYNQEMQSSANKLTVDDLSMKYVIDRDWKLSKYLAKEYSSDWFMTYFDKGRVVQWASDKDYSDGLQLRLTKNVGVFEYPIENIVKALHYDNHLDYTFSNLRYHTYSSIDASNSMKKYPSVLLNADLLLGPLFSTRSFNVICSTQAKFVGDELTETYILFKSCDMNSSNNSEKVKFPYVGLRVLTKIDNHRTRYVELRMGNAGGFASAKKITFSSLMAKKLTSENYNGLLNCIKRCEKTNFQAPKPSENTLAKNLAEYCKNNKYLTIVAHLLIWGQPISHNYYCLRNTLKGKTLYRFTLVACYICLIVSSISLFMGYYGLGGHTMATNNQSAHSLLQSTGQDTSNLEITPNAYGTEAKLFGVPLQNIGTSMCSYQGPNHLYWMFPYHSLYGYAPHWFTWLLLTVLPHFFRYQGSDDWFMSGKILGVGLFSGWLLKEGENLGFECKANEISELVKLEAFDESWARSDVTGVDKPRGLYHGSVTLGKVEYEEIINRIKYMVSGRSHVFLVTTEDELYVCGYNAYLQCGCGEDTSAIPYFKRIDVLRMMEPLILMGKIDHDFRVTKIACGWVHSVLVINDKYLFGAGHNYFYQTGITQSGTFGDFTHIPLDHLDLPSNYKITHIDGGTFFTVFAVNNRKIYGAGSASLCNFGIKQNDNVNKYTFSYEFDCDISKIQTGYDHTLILLKDNRIFMSGKMEGGSGDSATISSFQQVELNASIHDWIDVGVCKFNYRSYVLKNDSLYQLSKGEPELIKQDKKYAGSSLCTSNLSLMIVSPNRQYIESRGNTGDTLFELDIPSGFKLDHVSAGYTAIYIILSFTVLLLLLIVLWVVCQIETTTASTLTVVAPTGTTTTTFHHEYSSTRLVSEWSTSPNQRTPYTFNNNTNYKLINNREAQFTIPSLSMENVEFYKTNGGNSKPHHHRGVKSNNQRWINSQAYKVFTQQLAVYQNSNLLITFYVDSKLEKSAKEEVCGRSVDTPCATIQHALDSLDYILHQNYSSFLENTGLSRAVSVKFVLLNDVFECYSSIVTPTKQNLVYIVTFQSMDNVNVLSALFCEEKGGFPIIGETQRADLQLVVFNGLSLYMNIRGCRAYNYIFFDVSFFSILMAVNIQQNCLGTQVKGDYMLIENAAYEKAVNTNSGFLVYRYTSLLLLKSIVNGVGSGMLFSEMDKITIFQTKFEETQLFLASSKELQVYGCLLINSKIGITNIVKITFNTNEFTQYSGDSAIMADFGTSIEILNTHGYDGESFASIQGFSSVKLDQITLTNNSNSYYPDLKNLVIIEQSYEVTITNSQFLNNRGINGSCLYISRIFKLVIDKSSFFGNEARESGGAIFVPIFSRSYLNAIGIISNCQFENNTSVGGAGGAIFIDLAYSLNIISCTFRNNIALISGGALYIGSLVIQFQYSGSLFDSNRVIGRDNYSNMGGAIFLCTDASVNRVDDYIWKSATFINNYAKKGGAIAYIPRYLVGYGRFINTKFINNQALFMGAAVYILGPESVDPSNEFIGNLIIGNEIIGTNIPNNFSYALSELEIISDTNKSANILKPGSEFTFNVKGTDNIGNLIPLYYERIRVGSMHSKVVFNITEIGNFTIKVIPYLIANDVFSAVNIPQSIITNSNGENSSLVEVSMYFKADILVQKFYYTAYMANCDKGYHIEKVPGTIIEFKDVNYLYACVKNPEDYTWLIVSIVVPVTILAFVMGLLISLLIYFILRKVVNSLRRLKEKDRAEAELERKLNDKKVIFDMSDDEEETKQHSKASKKSASTSASAGNGDLFIPLLDNEDQSFIIPIEDLHIEKKIGEGGNGVVYLGKWRNIKVAIKSIKSLEMTNEVDEFDKEAAILSRLHHLNIVQFYGVAITRQNKYMVTEYLTKGSLDQVIYQCKNGTLRLQFSMRISILLDVANGMDYLHNMKPGIIHRDLKPGNILLNDHFQGKVCDFGLVRLVRNSVQSTMTMNVGTLMYLAPESVDDSIVPKDEKKSLKIATKLDVYSFSIIMYELLYCIVPFIENPLTKEVQKDASPYRIPYLVSLGNRPIILKSREEINEWIINQDSQIFNIRKDSNQLDGSGIISLVERYQNLMVKCWNQAPLERPSFNDIINELSVLAKLF</sequence>
<feature type="transmembrane region" description="Helical" evidence="6">
    <location>
        <begin position="1909"/>
        <end position="1939"/>
    </location>
</feature>
<keyword evidence="8" id="KW-0418">Kinase</keyword>
<accession>D2VDK4</accession>
<dbReference type="InterPro" id="IPR051681">
    <property type="entry name" value="Ser/Thr_Kinases-Pseudokinases"/>
</dbReference>
<evidence type="ECO:0000256" key="5">
    <source>
        <dbReference type="SAM" id="MobiDB-lite"/>
    </source>
</evidence>
<dbReference type="Proteomes" id="UP000006671">
    <property type="component" value="Unassembled WGS sequence"/>
</dbReference>
<keyword evidence="9" id="KW-1185">Reference proteome</keyword>
<dbReference type="GO" id="GO:0004674">
    <property type="term" value="F:protein serine/threonine kinase activity"/>
    <property type="evidence" value="ECO:0007669"/>
    <property type="project" value="UniProtKB-KW"/>
</dbReference>
<dbReference type="KEGG" id="ngr:NAEGRDRAFT_79539"/>
<keyword evidence="2 4" id="KW-0547">Nucleotide-binding</keyword>
<dbReference type="eggNOG" id="KOG0192">
    <property type="taxonomic scope" value="Eukaryota"/>
</dbReference>
<feature type="transmembrane region" description="Helical" evidence="6">
    <location>
        <begin position="622"/>
        <end position="642"/>
    </location>
</feature>
<dbReference type="InterPro" id="IPR011009">
    <property type="entry name" value="Kinase-like_dom_sf"/>
</dbReference>
<dbReference type="InterPro" id="IPR000719">
    <property type="entry name" value="Prot_kinase_dom"/>
</dbReference>
<feature type="transmembrane region" description="Helical" evidence="6">
    <location>
        <begin position="1041"/>
        <end position="1061"/>
    </location>
</feature>
<keyword evidence="6" id="KW-0472">Membrane</keyword>
<evidence type="ECO:0000256" key="3">
    <source>
        <dbReference type="ARBA" id="ARBA00022840"/>
    </source>
</evidence>
<dbReference type="Gene3D" id="1.10.510.10">
    <property type="entry name" value="Transferase(Phosphotransferase) domain 1"/>
    <property type="match status" value="1"/>
</dbReference>
<dbReference type="SUPFAM" id="SSF51126">
    <property type="entry name" value="Pectin lyase-like"/>
    <property type="match status" value="1"/>
</dbReference>
<dbReference type="PROSITE" id="PS50011">
    <property type="entry name" value="PROTEIN_KINASE_DOM"/>
    <property type="match status" value="1"/>
</dbReference>
<feature type="transmembrane region" description="Helical" evidence="6">
    <location>
        <begin position="530"/>
        <end position="553"/>
    </location>
</feature>
<dbReference type="InterPro" id="IPR011050">
    <property type="entry name" value="Pectin_lyase_fold/virulence"/>
</dbReference>
<dbReference type="SMART" id="SM00220">
    <property type="entry name" value="S_TKc"/>
    <property type="match status" value="1"/>
</dbReference>
<dbReference type="RefSeq" id="XP_002677758.1">
    <property type="nucleotide sequence ID" value="XM_002677712.1"/>
</dbReference>
<feature type="domain" description="Protein kinase" evidence="7">
    <location>
        <begin position="2020"/>
        <end position="2329"/>
    </location>
</feature>
<dbReference type="EMBL" id="GG738865">
    <property type="protein sequence ID" value="EFC45014.1"/>
    <property type="molecule type" value="Genomic_DNA"/>
</dbReference>
<evidence type="ECO:0000256" key="6">
    <source>
        <dbReference type="SAM" id="Phobius"/>
    </source>
</evidence>
<evidence type="ECO:0000256" key="4">
    <source>
        <dbReference type="PROSITE-ProRule" id="PRU10141"/>
    </source>
</evidence>
<name>D2VDK4_NAEGR</name>
<dbReference type="Gene3D" id="2.130.10.30">
    <property type="entry name" value="Regulator of chromosome condensation 1/beta-lactamase-inhibitor protein II"/>
    <property type="match status" value="1"/>
</dbReference>
<dbReference type="GO" id="GO:0005524">
    <property type="term" value="F:ATP binding"/>
    <property type="evidence" value="ECO:0007669"/>
    <property type="project" value="UniProtKB-UniRule"/>
</dbReference>
<keyword evidence="1 8" id="KW-0723">Serine/threonine-protein kinase</keyword>
<dbReference type="PANTHER" id="PTHR44329">
    <property type="entry name" value="SERINE/THREONINE-PROTEIN KINASE TNNI3K-RELATED"/>
    <property type="match status" value="1"/>
</dbReference>
<evidence type="ECO:0000313" key="9">
    <source>
        <dbReference type="Proteomes" id="UP000006671"/>
    </source>
</evidence>
<dbReference type="VEuPathDB" id="AmoebaDB:NAEGRDRAFT_79539"/>
<reference evidence="8 9" key="1">
    <citation type="journal article" date="2010" name="Cell">
        <title>The genome of Naegleria gruberi illuminates early eukaryotic versatility.</title>
        <authorList>
            <person name="Fritz-Laylin L.K."/>
            <person name="Prochnik S.E."/>
            <person name="Ginger M.L."/>
            <person name="Dacks J.B."/>
            <person name="Carpenter M.L."/>
            <person name="Field M.C."/>
            <person name="Kuo A."/>
            <person name="Paredez A."/>
            <person name="Chapman J."/>
            <person name="Pham J."/>
            <person name="Shu S."/>
            <person name="Neupane R."/>
            <person name="Cipriano M."/>
            <person name="Mancuso J."/>
            <person name="Tu H."/>
            <person name="Salamov A."/>
            <person name="Lindquist E."/>
            <person name="Shapiro H."/>
            <person name="Lucas S."/>
            <person name="Grigoriev I.V."/>
            <person name="Cande W.Z."/>
            <person name="Fulton C."/>
            <person name="Rokhsar D.S."/>
            <person name="Dawson S.C."/>
        </authorList>
    </citation>
    <scope>NUCLEOTIDE SEQUENCE [LARGE SCALE GENOMIC DNA]</scope>
    <source>
        <strain evidence="8 9">NEG-M</strain>
    </source>
</reference>
<dbReference type="PROSITE" id="PS00108">
    <property type="entry name" value="PROTEIN_KINASE_ST"/>
    <property type="match status" value="1"/>
</dbReference>
<organism evidence="9">
    <name type="scientific">Naegleria gruberi</name>
    <name type="common">Amoeba</name>
    <dbReference type="NCBI Taxonomy" id="5762"/>
    <lineage>
        <taxon>Eukaryota</taxon>
        <taxon>Discoba</taxon>
        <taxon>Heterolobosea</taxon>
        <taxon>Tetramitia</taxon>
        <taxon>Eutetramitia</taxon>
        <taxon>Vahlkampfiidae</taxon>
        <taxon>Naegleria</taxon>
    </lineage>
</organism>
<keyword evidence="8" id="KW-0808">Transferase</keyword>
<dbReference type="InterPro" id="IPR009091">
    <property type="entry name" value="RCC1/BLIP-II"/>
</dbReference>
<keyword evidence="6" id="KW-1133">Transmembrane helix</keyword>
<dbReference type="SUPFAM" id="SSF50985">
    <property type="entry name" value="RCC1/BLIP-II"/>
    <property type="match status" value="1"/>
</dbReference>
<dbReference type="Pfam" id="PF07714">
    <property type="entry name" value="PK_Tyr_Ser-Thr"/>
    <property type="match status" value="1"/>
</dbReference>
<dbReference type="CDD" id="cd13999">
    <property type="entry name" value="STKc_MAP3K-like"/>
    <property type="match status" value="1"/>
</dbReference>
<dbReference type="STRING" id="5762.D2VDK4"/>
<dbReference type="Gene3D" id="3.30.200.20">
    <property type="entry name" value="Phosphorylase Kinase, domain 1"/>
    <property type="match status" value="1"/>
</dbReference>
<feature type="binding site" evidence="4">
    <location>
        <position position="2047"/>
    </location>
    <ligand>
        <name>ATP</name>
        <dbReference type="ChEBI" id="CHEBI:30616"/>
    </ligand>
</feature>
<dbReference type="OrthoDB" id="69842at2759"/>
<dbReference type="PROSITE" id="PS00107">
    <property type="entry name" value="PROTEIN_KINASE_ATP"/>
    <property type="match status" value="1"/>
</dbReference>
<dbReference type="GeneID" id="8849315"/>